<dbReference type="PANTHER" id="PTHR47999:SF6">
    <property type="entry name" value="MYB-RELATED PROTEIN P"/>
    <property type="match status" value="1"/>
</dbReference>
<reference evidence="7 8" key="1">
    <citation type="submission" date="2020-06" db="EMBL/GenBank/DDBJ databases">
        <title>Transcriptomic and genomic resources for Thalictrum thalictroides and T. hernandezii: Facilitating candidate gene discovery in an emerging model plant lineage.</title>
        <authorList>
            <person name="Arias T."/>
            <person name="Riano-Pachon D.M."/>
            <person name="Di Stilio V.S."/>
        </authorList>
    </citation>
    <scope>NUCLEOTIDE SEQUENCE [LARGE SCALE GENOMIC DNA]</scope>
    <source>
        <strain evidence="8">cv. WT478/WT964</strain>
        <tissue evidence="7">Leaves</tissue>
    </source>
</reference>
<proteinExistence type="predicted"/>
<name>A0A7J6UWI1_THATH</name>
<dbReference type="OrthoDB" id="2143914at2759"/>
<dbReference type="InterPro" id="IPR015495">
    <property type="entry name" value="Myb_TF_plants"/>
</dbReference>
<dbReference type="GO" id="GO:0003677">
    <property type="term" value="F:DNA binding"/>
    <property type="evidence" value="ECO:0007669"/>
    <property type="project" value="UniProtKB-KW"/>
</dbReference>
<evidence type="ECO:0000313" key="7">
    <source>
        <dbReference type="EMBL" id="KAF5176808.1"/>
    </source>
</evidence>
<dbReference type="InterPro" id="IPR001005">
    <property type="entry name" value="SANT/Myb"/>
</dbReference>
<evidence type="ECO:0000256" key="4">
    <source>
        <dbReference type="SAM" id="MobiDB-lite"/>
    </source>
</evidence>
<comment type="caution">
    <text evidence="7">The sequence shown here is derived from an EMBL/GenBank/DDBJ whole genome shotgun (WGS) entry which is preliminary data.</text>
</comment>
<feature type="domain" description="Myb-like" evidence="5">
    <location>
        <begin position="9"/>
        <end position="59"/>
    </location>
</feature>
<dbReference type="CDD" id="cd00167">
    <property type="entry name" value="SANT"/>
    <property type="match status" value="1"/>
</dbReference>
<evidence type="ECO:0000256" key="3">
    <source>
        <dbReference type="ARBA" id="ARBA00023242"/>
    </source>
</evidence>
<comment type="subcellular location">
    <subcellularLocation>
        <location evidence="1">Nucleus</location>
    </subcellularLocation>
</comment>
<evidence type="ECO:0000259" key="6">
    <source>
        <dbReference type="PROSITE" id="PS51294"/>
    </source>
</evidence>
<sequence length="269" mass="30461">MGRAPCCEKVGLKQGRWSAEEDEILRKYVEANGEGSWRYLPQNAGRTDNEIKNYWNSYLSRRIYTIRRPLSESSSSTTAIDIVKLDCGKKKCPTARRKNNNNPQEIPSNESSQNSLESENAGKILINSSDEIETISWSSSPFFVNGESEGPYHGQDQSSIVAPFFVNGEPENEILGPYHGLDQLSMFANDNIISDDQLLSPIYNICSLNEKDNEVVINTMDREGVVDGFNHKLLTNEGNELVSWLWDNQEDMFVDYDEQIKAMATWLLS</sequence>
<dbReference type="PANTHER" id="PTHR47999">
    <property type="entry name" value="TRANSCRIPTION FACTOR MYB8-RELATED-RELATED"/>
    <property type="match status" value="1"/>
</dbReference>
<evidence type="ECO:0000259" key="5">
    <source>
        <dbReference type="PROSITE" id="PS50090"/>
    </source>
</evidence>
<gene>
    <name evidence="7" type="ORF">FRX31_033605</name>
</gene>
<dbReference type="SMART" id="SM00717">
    <property type="entry name" value="SANT"/>
    <property type="match status" value="1"/>
</dbReference>
<protein>
    <submittedName>
        <fullName evidence="7">Myb transcription factor</fullName>
    </submittedName>
</protein>
<dbReference type="AlphaFoldDB" id="A0A7J6UWI1"/>
<accession>A0A7J6UWI1</accession>
<evidence type="ECO:0000313" key="8">
    <source>
        <dbReference type="Proteomes" id="UP000554482"/>
    </source>
</evidence>
<dbReference type="EMBL" id="JABWDY010042209">
    <property type="protein sequence ID" value="KAF5176808.1"/>
    <property type="molecule type" value="Genomic_DNA"/>
</dbReference>
<dbReference type="SUPFAM" id="SSF46689">
    <property type="entry name" value="Homeodomain-like"/>
    <property type="match status" value="1"/>
</dbReference>
<keyword evidence="3" id="KW-0539">Nucleus</keyword>
<dbReference type="PROSITE" id="PS51294">
    <property type="entry name" value="HTH_MYB"/>
    <property type="match status" value="1"/>
</dbReference>
<organism evidence="7 8">
    <name type="scientific">Thalictrum thalictroides</name>
    <name type="common">Rue-anemone</name>
    <name type="synonym">Anemone thalictroides</name>
    <dbReference type="NCBI Taxonomy" id="46969"/>
    <lineage>
        <taxon>Eukaryota</taxon>
        <taxon>Viridiplantae</taxon>
        <taxon>Streptophyta</taxon>
        <taxon>Embryophyta</taxon>
        <taxon>Tracheophyta</taxon>
        <taxon>Spermatophyta</taxon>
        <taxon>Magnoliopsida</taxon>
        <taxon>Ranunculales</taxon>
        <taxon>Ranunculaceae</taxon>
        <taxon>Thalictroideae</taxon>
        <taxon>Thalictrum</taxon>
    </lineage>
</organism>
<dbReference type="InterPro" id="IPR009057">
    <property type="entry name" value="Homeodomain-like_sf"/>
</dbReference>
<keyword evidence="8" id="KW-1185">Reference proteome</keyword>
<evidence type="ECO:0000256" key="2">
    <source>
        <dbReference type="ARBA" id="ARBA00023125"/>
    </source>
</evidence>
<dbReference type="PROSITE" id="PS50090">
    <property type="entry name" value="MYB_LIKE"/>
    <property type="match status" value="1"/>
</dbReference>
<dbReference type="Proteomes" id="UP000554482">
    <property type="component" value="Unassembled WGS sequence"/>
</dbReference>
<dbReference type="GO" id="GO:0005634">
    <property type="term" value="C:nucleus"/>
    <property type="evidence" value="ECO:0007669"/>
    <property type="project" value="UniProtKB-SubCell"/>
</dbReference>
<feature type="region of interest" description="Disordered" evidence="4">
    <location>
        <begin position="93"/>
        <end position="119"/>
    </location>
</feature>
<dbReference type="Gene3D" id="1.10.10.60">
    <property type="entry name" value="Homeodomain-like"/>
    <property type="match status" value="1"/>
</dbReference>
<feature type="compositionally biased region" description="Low complexity" evidence="4">
    <location>
        <begin position="108"/>
        <end position="119"/>
    </location>
</feature>
<keyword evidence="2" id="KW-0238">DNA-binding</keyword>
<dbReference type="InterPro" id="IPR017930">
    <property type="entry name" value="Myb_dom"/>
</dbReference>
<evidence type="ECO:0000256" key="1">
    <source>
        <dbReference type="ARBA" id="ARBA00004123"/>
    </source>
</evidence>
<dbReference type="Pfam" id="PF00249">
    <property type="entry name" value="Myb_DNA-binding"/>
    <property type="match status" value="1"/>
</dbReference>
<feature type="domain" description="HTH myb-type" evidence="6">
    <location>
        <begin position="9"/>
        <end position="63"/>
    </location>
</feature>